<feature type="coiled-coil region" evidence="2">
    <location>
        <begin position="198"/>
        <end position="267"/>
    </location>
</feature>
<sequence length="434" mass="49123">MFPLRAALFPASTIASSAVSQPQFSLAFSKIGVGLRFRLQPAARRTSSFPPYPSNFAEKPKVVAASQTWLAPAPSKPAGKPKALLAALTDFAPFPIVDFCQKNGIVIEAYCPLVRNQKANDPTLNSIATTHQKTTAQVLIRYCLQKTWVPLPKSDTPSRIIENANVYDFELSEEEMVKLDGLDQGMDRATRVIFGMEVEDLQHELEDYESLKRYTEDLRSRHKEMKERLVAAEKQTADLEKEVVVYKAAAESAEKEAESAKEQLERVAPLIDVGVRVRLRFMEQAQEHVLERKPEILNQEIILAGNAAAHGGFGRADALLFKLGFVPQGVHENLFKVFHDLYQIYPNHYEEMPAKLLEATNYEVTLKTMNVLNEGLTRPGKERQTVMENIWILRNKFLRLGIEEFEKDPDVDRRLAVIKELTATIVYADRRRRG</sequence>
<dbReference type="Proteomes" id="UP000566819">
    <property type="component" value="Unassembled WGS sequence"/>
</dbReference>
<dbReference type="InterPro" id="IPR020471">
    <property type="entry name" value="AKR"/>
</dbReference>
<dbReference type="PROSITE" id="PS00063">
    <property type="entry name" value="ALDOKETO_REDUCTASE_3"/>
    <property type="match status" value="1"/>
</dbReference>
<evidence type="ECO:0000256" key="1">
    <source>
        <dbReference type="ARBA" id="ARBA00023002"/>
    </source>
</evidence>
<protein>
    <recommendedName>
        <fullName evidence="3">NADP-dependent oxidoreductase domain-containing protein</fullName>
    </recommendedName>
</protein>
<dbReference type="PANTHER" id="PTHR43827:SF13">
    <property type="entry name" value="ALDO_KETO REDUCTASE FAMILY PROTEIN"/>
    <property type="match status" value="1"/>
</dbReference>
<evidence type="ECO:0000259" key="3">
    <source>
        <dbReference type="Pfam" id="PF00248"/>
    </source>
</evidence>
<dbReference type="Pfam" id="PF00248">
    <property type="entry name" value="Aldo_ket_red"/>
    <property type="match status" value="1"/>
</dbReference>
<dbReference type="PANTHER" id="PTHR43827">
    <property type="entry name" value="2,5-DIKETO-D-GLUCONIC ACID REDUCTASE"/>
    <property type="match status" value="1"/>
</dbReference>
<name>A0A8H4RDF2_9HELO</name>
<dbReference type="AlphaFoldDB" id="A0A8H4RDF2"/>
<organism evidence="4 5">
    <name type="scientific">Cudoniella acicularis</name>
    <dbReference type="NCBI Taxonomy" id="354080"/>
    <lineage>
        <taxon>Eukaryota</taxon>
        <taxon>Fungi</taxon>
        <taxon>Dikarya</taxon>
        <taxon>Ascomycota</taxon>
        <taxon>Pezizomycotina</taxon>
        <taxon>Leotiomycetes</taxon>
        <taxon>Helotiales</taxon>
        <taxon>Tricladiaceae</taxon>
        <taxon>Cudoniella</taxon>
    </lineage>
</organism>
<dbReference type="OrthoDB" id="416253at2759"/>
<gene>
    <name evidence="4" type="ORF">G7Y89_g10648</name>
</gene>
<dbReference type="EMBL" id="JAAMPI010000958">
    <property type="protein sequence ID" value="KAF4627503.1"/>
    <property type="molecule type" value="Genomic_DNA"/>
</dbReference>
<dbReference type="InterPro" id="IPR023210">
    <property type="entry name" value="NADP_OxRdtase_dom"/>
</dbReference>
<dbReference type="InterPro" id="IPR027267">
    <property type="entry name" value="AH/BAR_dom_sf"/>
</dbReference>
<dbReference type="Gene3D" id="3.20.20.100">
    <property type="entry name" value="NADP-dependent oxidoreductase domain"/>
    <property type="match status" value="1"/>
</dbReference>
<dbReference type="SUPFAM" id="SSF103657">
    <property type="entry name" value="BAR/IMD domain-like"/>
    <property type="match status" value="1"/>
</dbReference>
<dbReference type="InterPro" id="IPR036812">
    <property type="entry name" value="NAD(P)_OxRdtase_dom_sf"/>
</dbReference>
<keyword evidence="5" id="KW-1185">Reference proteome</keyword>
<dbReference type="SUPFAM" id="SSF51430">
    <property type="entry name" value="NAD(P)-linked oxidoreductase"/>
    <property type="match status" value="1"/>
</dbReference>
<dbReference type="GO" id="GO:0016491">
    <property type="term" value="F:oxidoreductase activity"/>
    <property type="evidence" value="ECO:0007669"/>
    <property type="project" value="UniProtKB-KW"/>
</dbReference>
<accession>A0A8H4RDF2</accession>
<evidence type="ECO:0000256" key="2">
    <source>
        <dbReference type="SAM" id="Coils"/>
    </source>
</evidence>
<dbReference type="PRINTS" id="PR00069">
    <property type="entry name" value="ALDKETRDTASE"/>
</dbReference>
<evidence type="ECO:0000313" key="5">
    <source>
        <dbReference type="Proteomes" id="UP000566819"/>
    </source>
</evidence>
<reference evidence="4 5" key="1">
    <citation type="submission" date="2020-03" db="EMBL/GenBank/DDBJ databases">
        <title>Draft Genome Sequence of Cudoniella acicularis.</title>
        <authorList>
            <person name="Buettner E."/>
            <person name="Kellner H."/>
        </authorList>
    </citation>
    <scope>NUCLEOTIDE SEQUENCE [LARGE SCALE GENOMIC DNA]</scope>
    <source>
        <strain evidence="4 5">DSM 108380</strain>
    </source>
</reference>
<dbReference type="InterPro" id="IPR018170">
    <property type="entry name" value="Aldo/ket_reductase_CS"/>
</dbReference>
<feature type="domain" description="NADP-dependent oxidoreductase" evidence="3">
    <location>
        <begin position="115"/>
        <end position="183"/>
    </location>
</feature>
<comment type="caution">
    <text evidence="4">The sequence shown here is derived from an EMBL/GenBank/DDBJ whole genome shotgun (WGS) entry which is preliminary data.</text>
</comment>
<keyword evidence="2" id="KW-0175">Coiled coil</keyword>
<proteinExistence type="predicted"/>
<keyword evidence="1" id="KW-0560">Oxidoreductase</keyword>
<evidence type="ECO:0000313" key="4">
    <source>
        <dbReference type="EMBL" id="KAF4627503.1"/>
    </source>
</evidence>